<dbReference type="CDD" id="cd07773">
    <property type="entry name" value="ASKHA_NBD_FGGY_FK"/>
    <property type="match status" value="1"/>
</dbReference>
<dbReference type="Gene3D" id="3.30.420.40">
    <property type="match status" value="2"/>
</dbReference>
<evidence type="ECO:0000259" key="6">
    <source>
        <dbReference type="Pfam" id="PF02782"/>
    </source>
</evidence>
<dbReference type="PROSITE" id="PS00445">
    <property type="entry name" value="FGGY_KINASES_2"/>
    <property type="match status" value="1"/>
</dbReference>
<comment type="caution">
    <text evidence="7">The sequence shown here is derived from an EMBL/GenBank/DDBJ whole genome shotgun (WGS) entry which is preliminary data.</text>
</comment>
<sequence length="506" mass="55522">MYVIGLDVGTSGVKSTVFGENAQIVSHARREYDLLCGAPGQYELDPEVLLQKSVEALRESVAAVNGKEVRAICITSFGESFVCMDKDDRVLANTMIYMDRRGTQEIPEFLELADADEIYKTSGQFVDPMFGVYKLLWMQKHKPQLMERVRRISFIADFVAYKLGAEHTCDYSLAARSALFNIRKKTWWAGAMTHVGLRADILPQTVPSGSVTGTLNRKSADILGMDTSVKLIIGGHDQILAACGGGAFKPGDLVNGMGTVDCMTPILDINSVDTEKLMHFKLPLVPYLHTGAYVTYAISVSGGCIIKWFRDVLAKDVAGLSTAAYDILGTEAPEEPTSLLAIPYFAGGATPDMDDKTPATITGLRLGTTRGEIFRALMEGEAYEMRRCVDCLIDAGVDIRKITAVGGGANSSVWMQLRADIFERKLYTARNKEAGTLASALLCYANIGVYRDIREAQEHLVEIESVHLPEQKNSAAYVKKRKEYHRFYEAVKGGQPSYFPAGDAVI</sequence>
<dbReference type="PANTHER" id="PTHR43095:SF2">
    <property type="entry name" value="GLUCONOKINASE"/>
    <property type="match status" value="1"/>
</dbReference>
<organism evidence="7 8">
    <name type="scientific">Christensenella tenuis</name>
    <dbReference type="NCBI Taxonomy" id="2763033"/>
    <lineage>
        <taxon>Bacteria</taxon>
        <taxon>Bacillati</taxon>
        <taxon>Bacillota</taxon>
        <taxon>Clostridia</taxon>
        <taxon>Christensenellales</taxon>
        <taxon>Christensenellaceae</taxon>
        <taxon>Christensenella</taxon>
    </lineage>
</organism>
<dbReference type="Pfam" id="PF00370">
    <property type="entry name" value="FGGY_N"/>
    <property type="match status" value="1"/>
</dbReference>
<dbReference type="EMBL" id="JACOON010000001">
    <property type="protein sequence ID" value="MBC5647372.1"/>
    <property type="molecule type" value="Genomic_DNA"/>
</dbReference>
<evidence type="ECO:0000313" key="8">
    <source>
        <dbReference type="Proteomes" id="UP000606889"/>
    </source>
</evidence>
<dbReference type="PIRSF" id="PIRSF000538">
    <property type="entry name" value="GlpK"/>
    <property type="match status" value="1"/>
</dbReference>
<evidence type="ECO:0000313" key="7">
    <source>
        <dbReference type="EMBL" id="MBC5647372.1"/>
    </source>
</evidence>
<reference evidence="7 8" key="1">
    <citation type="submission" date="2020-08" db="EMBL/GenBank/DDBJ databases">
        <title>Genome public.</title>
        <authorList>
            <person name="Liu C."/>
            <person name="Sun Q."/>
        </authorList>
    </citation>
    <scope>NUCLEOTIDE SEQUENCE [LARGE SCALE GENOMIC DNA]</scope>
    <source>
        <strain evidence="7 8">NSJ-35</strain>
    </source>
</reference>
<dbReference type="Pfam" id="PF02782">
    <property type="entry name" value="FGGY_C"/>
    <property type="match status" value="1"/>
</dbReference>
<name>A0ABR7EC72_9FIRM</name>
<dbReference type="InterPro" id="IPR018484">
    <property type="entry name" value="FGGY_N"/>
</dbReference>
<evidence type="ECO:0000256" key="1">
    <source>
        <dbReference type="ARBA" id="ARBA00009156"/>
    </source>
</evidence>
<gene>
    <name evidence="7" type="ORF">H8S18_03370</name>
</gene>
<evidence type="ECO:0000256" key="2">
    <source>
        <dbReference type="ARBA" id="ARBA00022679"/>
    </source>
</evidence>
<dbReference type="InterPro" id="IPR050406">
    <property type="entry name" value="FGGY_Carb_Kinase"/>
</dbReference>
<dbReference type="InterPro" id="IPR018485">
    <property type="entry name" value="FGGY_C"/>
</dbReference>
<proteinExistence type="inferred from homology"/>
<evidence type="ECO:0000256" key="3">
    <source>
        <dbReference type="ARBA" id="ARBA00022777"/>
    </source>
</evidence>
<dbReference type="PANTHER" id="PTHR43095">
    <property type="entry name" value="SUGAR KINASE"/>
    <property type="match status" value="1"/>
</dbReference>
<evidence type="ECO:0000256" key="4">
    <source>
        <dbReference type="RuleBase" id="RU003733"/>
    </source>
</evidence>
<evidence type="ECO:0008006" key="9">
    <source>
        <dbReference type="Google" id="ProtNLM"/>
    </source>
</evidence>
<comment type="similarity">
    <text evidence="1 4">Belongs to the FGGY kinase family.</text>
</comment>
<feature type="domain" description="Carbohydrate kinase FGGY C-terminal" evidence="6">
    <location>
        <begin position="305"/>
        <end position="443"/>
    </location>
</feature>
<keyword evidence="3 4" id="KW-0418">Kinase</keyword>
<feature type="domain" description="Carbohydrate kinase FGGY N-terminal" evidence="5">
    <location>
        <begin position="2"/>
        <end position="244"/>
    </location>
</feature>
<accession>A0ABR7EC72</accession>
<dbReference type="Proteomes" id="UP000606889">
    <property type="component" value="Unassembled WGS sequence"/>
</dbReference>
<dbReference type="InterPro" id="IPR000577">
    <property type="entry name" value="Carb_kinase_FGGY"/>
</dbReference>
<dbReference type="InterPro" id="IPR018483">
    <property type="entry name" value="Carb_kinase_FGGY_CS"/>
</dbReference>
<evidence type="ECO:0000259" key="5">
    <source>
        <dbReference type="Pfam" id="PF00370"/>
    </source>
</evidence>
<keyword evidence="2 4" id="KW-0808">Transferase</keyword>
<protein>
    <recommendedName>
        <fullName evidence="9">Xylulokinase</fullName>
    </recommendedName>
</protein>
<dbReference type="RefSeq" id="WP_186856871.1">
    <property type="nucleotide sequence ID" value="NZ_JACOON010000001.1"/>
</dbReference>
<dbReference type="InterPro" id="IPR043129">
    <property type="entry name" value="ATPase_NBD"/>
</dbReference>
<keyword evidence="8" id="KW-1185">Reference proteome</keyword>
<dbReference type="SUPFAM" id="SSF53067">
    <property type="entry name" value="Actin-like ATPase domain"/>
    <property type="match status" value="2"/>
</dbReference>